<organism evidence="1">
    <name type="scientific">bioreactor metagenome</name>
    <dbReference type="NCBI Taxonomy" id="1076179"/>
    <lineage>
        <taxon>unclassified sequences</taxon>
        <taxon>metagenomes</taxon>
        <taxon>ecological metagenomes</taxon>
    </lineage>
</organism>
<accession>A0A644YXF3</accession>
<proteinExistence type="predicted"/>
<evidence type="ECO:0000313" key="1">
    <source>
        <dbReference type="EMBL" id="MPM32688.1"/>
    </source>
</evidence>
<name>A0A644YXF3_9ZZZZ</name>
<protein>
    <submittedName>
        <fullName evidence="1">Uncharacterized protein</fullName>
    </submittedName>
</protein>
<gene>
    <name evidence="1" type="ORF">SDC9_79253</name>
</gene>
<dbReference type="EMBL" id="VSSQ01006438">
    <property type="protein sequence ID" value="MPM32688.1"/>
    <property type="molecule type" value="Genomic_DNA"/>
</dbReference>
<reference evidence="1" key="1">
    <citation type="submission" date="2019-08" db="EMBL/GenBank/DDBJ databases">
        <authorList>
            <person name="Kucharzyk K."/>
            <person name="Murdoch R.W."/>
            <person name="Higgins S."/>
            <person name="Loffler F."/>
        </authorList>
    </citation>
    <scope>NUCLEOTIDE SEQUENCE</scope>
</reference>
<dbReference type="AlphaFoldDB" id="A0A644YXF3"/>
<comment type="caution">
    <text evidence="1">The sequence shown here is derived from an EMBL/GenBank/DDBJ whole genome shotgun (WGS) entry which is preliminary data.</text>
</comment>
<sequence>MICDRVNGGICIDRDLFNRAVTQDIRSVDGVGAATAGFKAGTSQHFACASLEIGNVLTAAGVLDCIDATASI</sequence>